<organism evidence="2 3">
    <name type="scientific">Mangrovihabitans endophyticus</name>
    <dbReference type="NCBI Taxonomy" id="1751298"/>
    <lineage>
        <taxon>Bacteria</taxon>
        <taxon>Bacillati</taxon>
        <taxon>Actinomycetota</taxon>
        <taxon>Actinomycetes</taxon>
        <taxon>Micromonosporales</taxon>
        <taxon>Micromonosporaceae</taxon>
        <taxon>Mangrovihabitans</taxon>
    </lineage>
</organism>
<evidence type="ECO:0000256" key="1">
    <source>
        <dbReference type="SAM" id="MobiDB-lite"/>
    </source>
</evidence>
<evidence type="ECO:0000313" key="3">
    <source>
        <dbReference type="Proteomes" id="UP000656042"/>
    </source>
</evidence>
<accession>A0A8J3C7J3</accession>
<comment type="caution">
    <text evidence="2">The sequence shown here is derived from an EMBL/GenBank/DDBJ whole genome shotgun (WGS) entry which is preliminary data.</text>
</comment>
<reference evidence="2" key="2">
    <citation type="submission" date="2020-09" db="EMBL/GenBank/DDBJ databases">
        <authorList>
            <person name="Sun Q."/>
            <person name="Zhou Y."/>
        </authorList>
    </citation>
    <scope>NUCLEOTIDE SEQUENCE</scope>
    <source>
        <strain evidence="2">CGMCC 4.7299</strain>
    </source>
</reference>
<feature type="region of interest" description="Disordered" evidence="1">
    <location>
        <begin position="63"/>
        <end position="156"/>
    </location>
</feature>
<dbReference type="AlphaFoldDB" id="A0A8J3C7J3"/>
<protein>
    <submittedName>
        <fullName evidence="2">Uncharacterized protein</fullName>
    </submittedName>
</protein>
<gene>
    <name evidence="2" type="ORF">GCM10012284_59740</name>
</gene>
<keyword evidence="3" id="KW-1185">Reference proteome</keyword>
<reference evidence="2" key="1">
    <citation type="journal article" date="2014" name="Int. J. Syst. Evol. Microbiol.">
        <title>Complete genome sequence of Corynebacterium casei LMG S-19264T (=DSM 44701T), isolated from a smear-ripened cheese.</title>
        <authorList>
            <consortium name="US DOE Joint Genome Institute (JGI-PGF)"/>
            <person name="Walter F."/>
            <person name="Albersmeier A."/>
            <person name="Kalinowski J."/>
            <person name="Ruckert C."/>
        </authorList>
    </citation>
    <scope>NUCLEOTIDE SEQUENCE</scope>
    <source>
        <strain evidence="2">CGMCC 4.7299</strain>
    </source>
</reference>
<dbReference type="Proteomes" id="UP000656042">
    <property type="component" value="Unassembled WGS sequence"/>
</dbReference>
<evidence type="ECO:0000313" key="2">
    <source>
        <dbReference type="EMBL" id="GGL17206.1"/>
    </source>
</evidence>
<proteinExistence type="predicted"/>
<sequence>MSRQELAEAVNAWQWQHEGVRDYLDENDIGSYERGDYRWPREPRRNGLRAVLGVQTDVELGFYRNRRSRSAPTAGETSEQARSMPEGAVSRIQDHVGGAVANASAPGTRDISPHPGSGHNGSGRESPTPYGMPTSRWSMCSGYRWKRPKPLTVASG</sequence>
<name>A0A8J3C7J3_9ACTN</name>
<dbReference type="EMBL" id="BMMX01000055">
    <property type="protein sequence ID" value="GGL17206.1"/>
    <property type="molecule type" value="Genomic_DNA"/>
</dbReference>